<dbReference type="STRING" id="370979.SAMN05443663_10126"/>
<protein>
    <submittedName>
        <fullName evidence="4">Putative peptidoglycan binding domain-containing protein</fullName>
    </submittedName>
</protein>
<dbReference type="Gene3D" id="1.10.101.10">
    <property type="entry name" value="PGBD-like superfamily/PGBD"/>
    <property type="match status" value="1"/>
</dbReference>
<evidence type="ECO:0000313" key="5">
    <source>
        <dbReference type="Proteomes" id="UP000184071"/>
    </source>
</evidence>
<dbReference type="InterPro" id="IPR036366">
    <property type="entry name" value="PGBDSf"/>
</dbReference>
<proteinExistence type="predicted"/>
<feature type="compositionally biased region" description="Polar residues" evidence="1">
    <location>
        <begin position="154"/>
        <end position="165"/>
    </location>
</feature>
<feature type="region of interest" description="Disordered" evidence="1">
    <location>
        <begin position="1"/>
        <end position="22"/>
    </location>
</feature>
<dbReference type="InterPro" id="IPR036365">
    <property type="entry name" value="PGBD-like_sf"/>
</dbReference>
<feature type="domain" description="eCIS core" evidence="3">
    <location>
        <begin position="180"/>
        <end position="256"/>
    </location>
</feature>
<accession>A0A1M5E4Z5</accession>
<dbReference type="OrthoDB" id="4317910at2"/>
<organism evidence="4 5">
    <name type="scientific">Flavobacterium defluvii</name>
    <dbReference type="NCBI Taxonomy" id="370979"/>
    <lineage>
        <taxon>Bacteria</taxon>
        <taxon>Pseudomonadati</taxon>
        <taxon>Bacteroidota</taxon>
        <taxon>Flavobacteriia</taxon>
        <taxon>Flavobacteriales</taxon>
        <taxon>Flavobacteriaceae</taxon>
        <taxon>Flavobacterium</taxon>
    </lineage>
</organism>
<dbReference type="InterPro" id="IPR025295">
    <property type="entry name" value="eCIS_core_dom"/>
</dbReference>
<evidence type="ECO:0000256" key="1">
    <source>
        <dbReference type="SAM" id="MobiDB-lite"/>
    </source>
</evidence>
<feature type="compositionally biased region" description="Polar residues" evidence="1">
    <location>
        <begin position="67"/>
        <end position="77"/>
    </location>
</feature>
<dbReference type="Pfam" id="PF13699">
    <property type="entry name" value="eCIS_core"/>
    <property type="match status" value="1"/>
</dbReference>
<dbReference type="InterPro" id="IPR002477">
    <property type="entry name" value="Peptidoglycan-bd-like"/>
</dbReference>
<feature type="domain" description="Peptidoglycan binding-like" evidence="2">
    <location>
        <begin position="307"/>
        <end position="365"/>
    </location>
</feature>
<feature type="region of interest" description="Disordered" evidence="1">
    <location>
        <begin position="51"/>
        <end position="191"/>
    </location>
</feature>
<dbReference type="Pfam" id="PF01471">
    <property type="entry name" value="PG_binding_1"/>
    <property type="match status" value="1"/>
</dbReference>
<feature type="compositionally biased region" description="Basic and acidic residues" evidence="1">
    <location>
        <begin position="79"/>
        <end position="150"/>
    </location>
</feature>
<keyword evidence="5" id="KW-1185">Reference proteome</keyword>
<dbReference type="RefSeq" id="WP_073412249.1">
    <property type="nucleotide sequence ID" value="NZ_FQWC01000001.1"/>
</dbReference>
<sequence>MRAFEQRKKNNPASGNAFFEPKIQKKLKTGTAGDQFEVEADKVADKVVNKNSAGGGILQSKEKIQQKPISETITSVQAKDMKEEEPVQKKSNKKEEDKLQKKDKKDKEEDKPVQKKSDKEEEKPIQKKCAECEKEEKVQKKDKKEEEKPVQKKGQNSETEIQNNDLEGKLNKSKGSGTGMDKKTKTEMESGFGSDFSNVKIHTDARAVQMSEELGAQAFTNGNDVYFNEGKYNPNSREGKHLLAHELTHTVQQTGNKQKSGTIQKSSMENHNEDLLAERPENPQFKGNPPLEKANDNQMLISTGQKGQYIAELQNGLMQTGQSLPKFGADGDFGSETRNAVIGFQTDNHLNKIDGIVGPETMGALDNKLVEQKGGKKGGCEDTVNFQKGPFLSEESAGFFSTKQCPKVTITINATAQIVNFHNCATLNISIDHVQRTRRTIQIDNSGKGHFQETFTLRNHTDLHKLFFTMPSDCKGMGDTFTVSGSIHRHS</sequence>
<dbReference type="EMBL" id="FQWC01000001">
    <property type="protein sequence ID" value="SHF74152.1"/>
    <property type="molecule type" value="Genomic_DNA"/>
</dbReference>
<evidence type="ECO:0000313" key="4">
    <source>
        <dbReference type="EMBL" id="SHF74152.1"/>
    </source>
</evidence>
<dbReference type="SUPFAM" id="SSF47090">
    <property type="entry name" value="PGBD-like"/>
    <property type="match status" value="1"/>
</dbReference>
<dbReference type="Proteomes" id="UP000184071">
    <property type="component" value="Unassembled WGS sequence"/>
</dbReference>
<evidence type="ECO:0000259" key="3">
    <source>
        <dbReference type="Pfam" id="PF13699"/>
    </source>
</evidence>
<reference evidence="5" key="1">
    <citation type="submission" date="2016-11" db="EMBL/GenBank/DDBJ databases">
        <authorList>
            <person name="Varghese N."/>
            <person name="Submissions S."/>
        </authorList>
    </citation>
    <scope>NUCLEOTIDE SEQUENCE [LARGE SCALE GENOMIC DNA]</scope>
    <source>
        <strain evidence="5">DSM 17963</strain>
    </source>
</reference>
<gene>
    <name evidence="4" type="ORF">SAMN05443663_10126</name>
</gene>
<name>A0A1M5E4Z5_9FLAO</name>
<dbReference type="AlphaFoldDB" id="A0A1M5E4Z5"/>
<evidence type="ECO:0000259" key="2">
    <source>
        <dbReference type="Pfam" id="PF01471"/>
    </source>
</evidence>